<dbReference type="GeneTree" id="ENSGT00390000018633"/>
<dbReference type="Pfam" id="PF07264">
    <property type="entry name" value="EI24"/>
    <property type="match status" value="1"/>
</dbReference>
<accession>A0ABI7XKM9</accession>
<evidence type="ECO:0000313" key="9">
    <source>
        <dbReference type="Proteomes" id="UP000823872"/>
    </source>
</evidence>
<evidence type="ECO:0008006" key="10">
    <source>
        <dbReference type="Google" id="ProtNLM"/>
    </source>
</evidence>
<dbReference type="InterPro" id="IPR059112">
    <property type="entry name" value="CysZ/EI24"/>
</dbReference>
<feature type="region of interest" description="Disordered" evidence="6">
    <location>
        <begin position="210"/>
        <end position="249"/>
    </location>
</feature>
<name>A0ABI7XKM9_FELCA</name>
<protein>
    <recommendedName>
        <fullName evidence="10">EI24 autophagy associated transmembrane protein</fullName>
    </recommendedName>
</protein>
<evidence type="ECO:0000256" key="1">
    <source>
        <dbReference type="ARBA" id="ARBA00004141"/>
    </source>
</evidence>
<reference evidence="8" key="3">
    <citation type="submission" date="2025-09" db="UniProtKB">
        <authorList>
            <consortium name="Ensembl"/>
        </authorList>
    </citation>
    <scope>IDENTIFICATION</scope>
    <source>
        <strain evidence="8">breed Abyssinian</strain>
    </source>
</reference>
<evidence type="ECO:0000256" key="5">
    <source>
        <dbReference type="ARBA" id="ARBA00023136"/>
    </source>
</evidence>
<evidence type="ECO:0000256" key="4">
    <source>
        <dbReference type="ARBA" id="ARBA00022989"/>
    </source>
</evidence>
<feature type="compositionally biased region" description="Polar residues" evidence="6">
    <location>
        <begin position="233"/>
        <end position="249"/>
    </location>
</feature>
<reference evidence="8" key="2">
    <citation type="submission" date="2025-08" db="UniProtKB">
        <authorList>
            <consortium name="Ensembl"/>
        </authorList>
    </citation>
    <scope>IDENTIFICATION</scope>
    <source>
        <strain evidence="8">breed Abyssinian</strain>
    </source>
</reference>
<evidence type="ECO:0000256" key="3">
    <source>
        <dbReference type="ARBA" id="ARBA00022692"/>
    </source>
</evidence>
<feature type="transmembrane region" description="Helical" evidence="7">
    <location>
        <begin position="134"/>
        <end position="160"/>
    </location>
</feature>
<evidence type="ECO:0000313" key="8">
    <source>
        <dbReference type="Ensembl" id="ENSFCTP00005023081.1"/>
    </source>
</evidence>
<comment type="subcellular location">
    <subcellularLocation>
        <location evidence="1">Membrane</location>
        <topology evidence="1">Multi-pass membrane protein</topology>
    </subcellularLocation>
</comment>
<keyword evidence="9" id="KW-1185">Reference proteome</keyword>
<keyword evidence="3 7" id="KW-0812">Transmembrane</keyword>
<evidence type="ECO:0000256" key="2">
    <source>
        <dbReference type="ARBA" id="ARBA00010970"/>
    </source>
</evidence>
<reference evidence="8 9" key="1">
    <citation type="submission" date="2021-02" db="EMBL/GenBank/DDBJ databases">
        <title>Safari Cat Assemblies.</title>
        <authorList>
            <person name="Bredemeyer K.R."/>
            <person name="Murphy W.J."/>
        </authorList>
    </citation>
    <scope>NUCLEOTIDE SEQUENCE [LARGE SCALE GENOMIC DNA]</scope>
</reference>
<keyword evidence="5 7" id="KW-0472">Membrane</keyword>
<feature type="transmembrane region" description="Helical" evidence="7">
    <location>
        <begin position="6"/>
        <end position="28"/>
    </location>
</feature>
<dbReference type="Ensembl" id="ENSFCTT00005033990.1">
    <property type="protein sequence ID" value="ENSFCTP00005023081.1"/>
    <property type="gene ID" value="ENSFCTG00005012014.1"/>
</dbReference>
<dbReference type="PANTHER" id="PTHR21389:SF0">
    <property type="entry name" value="ETOPOSIDE-INDUCED PROTEIN 2.4 HOMOLOG"/>
    <property type="match status" value="1"/>
</dbReference>
<sequence length="249" mass="27585">MGWRSILVECFFLPSIFNALCMLPLSVLSKVVNATCFQDIADLASEVSGRKPHPFPSLSQIITDSLFNLLRQALFLIQGMFVSLLLNHLAGQLVSLLCMSLLYSLYCFEYHWFNRGIEGHQQLSSIERNWPHHFGFGLPLAFLTATPSWSILSGCLFPILVPLFIMGGNEAKTPGTARLFQLRLFSLVVFSSNRIFHKTVYLQSALSSSTSAEKFPSPPSEPQNLKQAPGSELSAQSPTQGLNPGTMRS</sequence>
<proteinExistence type="inferred from homology"/>
<dbReference type="PANTHER" id="PTHR21389">
    <property type="entry name" value="P53 INDUCED PROTEIN"/>
    <property type="match status" value="1"/>
</dbReference>
<organism evidence="8 9">
    <name type="scientific">Felis catus</name>
    <name type="common">Cat</name>
    <name type="synonym">Felis silvestris catus</name>
    <dbReference type="NCBI Taxonomy" id="9685"/>
    <lineage>
        <taxon>Eukaryota</taxon>
        <taxon>Metazoa</taxon>
        <taxon>Chordata</taxon>
        <taxon>Craniata</taxon>
        <taxon>Vertebrata</taxon>
        <taxon>Euteleostomi</taxon>
        <taxon>Mammalia</taxon>
        <taxon>Eutheria</taxon>
        <taxon>Laurasiatheria</taxon>
        <taxon>Carnivora</taxon>
        <taxon>Feliformia</taxon>
        <taxon>Felidae</taxon>
        <taxon>Felinae</taxon>
        <taxon>Felis</taxon>
    </lineage>
</organism>
<comment type="similarity">
    <text evidence="2">Belongs to the EI24 family.</text>
</comment>
<keyword evidence="4 7" id="KW-1133">Transmembrane helix</keyword>
<evidence type="ECO:0000256" key="7">
    <source>
        <dbReference type="SAM" id="Phobius"/>
    </source>
</evidence>
<evidence type="ECO:0000256" key="6">
    <source>
        <dbReference type="SAM" id="MobiDB-lite"/>
    </source>
</evidence>
<dbReference type="Proteomes" id="UP000823872">
    <property type="component" value="Chromosome F1"/>
</dbReference>